<dbReference type="GO" id="GO:0008170">
    <property type="term" value="F:N-methyltransferase activity"/>
    <property type="evidence" value="ECO:0007669"/>
    <property type="project" value="InterPro"/>
</dbReference>
<dbReference type="InterPro" id="IPR001091">
    <property type="entry name" value="RM_Methyltransferase"/>
</dbReference>
<dbReference type="SUPFAM" id="SSF53335">
    <property type="entry name" value="S-adenosyl-L-methionine-dependent methyltransferases"/>
    <property type="match status" value="1"/>
</dbReference>
<evidence type="ECO:0000313" key="5">
    <source>
        <dbReference type="EMBL" id="KKN39249.1"/>
    </source>
</evidence>
<evidence type="ECO:0000256" key="2">
    <source>
        <dbReference type="ARBA" id="ARBA00022603"/>
    </source>
</evidence>
<organism evidence="5">
    <name type="scientific">marine sediment metagenome</name>
    <dbReference type="NCBI Taxonomy" id="412755"/>
    <lineage>
        <taxon>unclassified sequences</taxon>
        <taxon>metagenomes</taxon>
        <taxon>ecological metagenomes</taxon>
    </lineage>
</organism>
<dbReference type="InterPro" id="IPR002941">
    <property type="entry name" value="DNA_methylase_N4/N6"/>
</dbReference>
<dbReference type="PANTHER" id="PTHR13370">
    <property type="entry name" value="RNA METHYLASE-RELATED"/>
    <property type="match status" value="1"/>
</dbReference>
<dbReference type="InterPro" id="IPR002052">
    <property type="entry name" value="DNA_methylase_N6_adenine_CS"/>
</dbReference>
<dbReference type="GO" id="GO:0032259">
    <property type="term" value="P:methylation"/>
    <property type="evidence" value="ECO:0007669"/>
    <property type="project" value="UniProtKB-KW"/>
</dbReference>
<dbReference type="GO" id="GO:0005737">
    <property type="term" value="C:cytoplasm"/>
    <property type="evidence" value="ECO:0007669"/>
    <property type="project" value="TreeGrafter"/>
</dbReference>
<gene>
    <name evidence="5" type="ORF">LCGC14_0745320</name>
</gene>
<dbReference type="Gene3D" id="3.40.50.150">
    <property type="entry name" value="Vaccinia Virus protein VP39"/>
    <property type="match status" value="1"/>
</dbReference>
<dbReference type="Pfam" id="PF01555">
    <property type="entry name" value="N6_N4_Mtase"/>
    <property type="match status" value="2"/>
</dbReference>
<accession>A0A0F9Q9R7</accession>
<dbReference type="PANTHER" id="PTHR13370:SF3">
    <property type="entry name" value="TRNA (GUANINE(10)-N2)-METHYLTRANSFERASE HOMOLOG"/>
    <property type="match status" value="1"/>
</dbReference>
<name>A0A0F9Q9R7_9ZZZZ</name>
<dbReference type="InterPro" id="IPR029063">
    <property type="entry name" value="SAM-dependent_MTases_sf"/>
</dbReference>
<feature type="domain" description="DNA methylase N-4/N-6" evidence="4">
    <location>
        <begin position="20"/>
        <end position="128"/>
    </location>
</feature>
<evidence type="ECO:0000259" key="4">
    <source>
        <dbReference type="Pfam" id="PF01555"/>
    </source>
</evidence>
<sequence length="228" mass="25699">MELIQGDCIEHMSQMAAESVDLIIADPPYGIAYQSGHRSKQEREAMIGDYGNILWRLLPLVQRILKKEGAFYLFCRFDVSPDWWHMVGNYLRPLNKLIWVKNNWGMGDLKGNWASQYEEIIFAVKGRHLLRNGRPSNVLFADRIAAQAMAHPTEKPAALMRQLIEASTSPGDLILDPCCGVGPVLVAAEQTGRRAIGIEINPQFCDEAERRCGSNLVLRPQAVRRAQQ</sequence>
<dbReference type="EMBL" id="LAZR01001774">
    <property type="protein sequence ID" value="KKN39249.1"/>
    <property type="molecule type" value="Genomic_DNA"/>
</dbReference>
<evidence type="ECO:0000256" key="1">
    <source>
        <dbReference type="ARBA" id="ARBA00006594"/>
    </source>
</evidence>
<dbReference type="GO" id="GO:0003677">
    <property type="term" value="F:DNA binding"/>
    <property type="evidence" value="ECO:0007669"/>
    <property type="project" value="InterPro"/>
</dbReference>
<keyword evidence="2" id="KW-0489">Methyltransferase</keyword>
<comment type="caution">
    <text evidence="5">The sequence shown here is derived from an EMBL/GenBank/DDBJ whole genome shotgun (WGS) entry which is preliminary data.</text>
</comment>
<proteinExistence type="inferred from homology"/>
<feature type="domain" description="DNA methylase N-4/N-6" evidence="4">
    <location>
        <begin position="149"/>
        <end position="209"/>
    </location>
</feature>
<comment type="similarity">
    <text evidence="1">Belongs to the N(4)/N(6)-methyltransferase family.</text>
</comment>
<dbReference type="PROSITE" id="PS00092">
    <property type="entry name" value="N6_MTASE"/>
    <property type="match status" value="1"/>
</dbReference>
<evidence type="ECO:0000256" key="3">
    <source>
        <dbReference type="ARBA" id="ARBA00022679"/>
    </source>
</evidence>
<protein>
    <recommendedName>
        <fullName evidence="4">DNA methylase N-4/N-6 domain-containing protein</fullName>
    </recommendedName>
</protein>
<dbReference type="PRINTS" id="PR00508">
    <property type="entry name" value="S21N4MTFRASE"/>
</dbReference>
<dbReference type="AlphaFoldDB" id="A0A0F9Q9R7"/>
<keyword evidence="3" id="KW-0808">Transferase</keyword>
<reference evidence="5" key="1">
    <citation type="journal article" date="2015" name="Nature">
        <title>Complex archaea that bridge the gap between prokaryotes and eukaryotes.</title>
        <authorList>
            <person name="Spang A."/>
            <person name="Saw J.H."/>
            <person name="Jorgensen S.L."/>
            <person name="Zaremba-Niedzwiedzka K."/>
            <person name="Martijn J."/>
            <person name="Lind A.E."/>
            <person name="van Eijk R."/>
            <person name="Schleper C."/>
            <person name="Guy L."/>
            <person name="Ettema T.J."/>
        </authorList>
    </citation>
    <scope>NUCLEOTIDE SEQUENCE</scope>
</reference>